<dbReference type="InterPro" id="IPR001633">
    <property type="entry name" value="EAL_dom"/>
</dbReference>
<organism evidence="3 4">
    <name type="scientific">Marinactinospora thermotolerans DSM 45154</name>
    <dbReference type="NCBI Taxonomy" id="1122192"/>
    <lineage>
        <taxon>Bacteria</taxon>
        <taxon>Bacillati</taxon>
        <taxon>Actinomycetota</taxon>
        <taxon>Actinomycetes</taxon>
        <taxon>Streptosporangiales</taxon>
        <taxon>Nocardiopsidaceae</taxon>
        <taxon>Marinactinospora</taxon>
    </lineage>
</organism>
<evidence type="ECO:0000313" key="3">
    <source>
        <dbReference type="EMBL" id="SKA22900.1"/>
    </source>
</evidence>
<dbReference type="AlphaFoldDB" id="A0A1T4S3M7"/>
<gene>
    <name evidence="3" type="ORF">SAMN02745673_03151</name>
</gene>
<name>A0A1T4S3M7_9ACTN</name>
<dbReference type="RefSeq" id="WP_235001024.1">
    <property type="nucleotide sequence ID" value="NZ_FUWS01000008.1"/>
</dbReference>
<protein>
    <submittedName>
        <fullName evidence="3">EAL domain, c-di-GMP-specific phosphodiesterase class I (Or its enzymatically inactive variant)</fullName>
    </submittedName>
</protein>
<keyword evidence="4" id="KW-1185">Reference proteome</keyword>
<dbReference type="InterPro" id="IPR035919">
    <property type="entry name" value="EAL_sf"/>
</dbReference>
<dbReference type="SMART" id="SM00052">
    <property type="entry name" value="EAL"/>
    <property type="match status" value="1"/>
</dbReference>
<dbReference type="EMBL" id="FUWS01000008">
    <property type="protein sequence ID" value="SKA22900.1"/>
    <property type="molecule type" value="Genomic_DNA"/>
</dbReference>
<dbReference type="SUPFAM" id="SSF141868">
    <property type="entry name" value="EAL domain-like"/>
    <property type="match status" value="1"/>
</dbReference>
<dbReference type="Pfam" id="PF00563">
    <property type="entry name" value="EAL"/>
    <property type="match status" value="1"/>
</dbReference>
<feature type="region of interest" description="Disordered" evidence="1">
    <location>
        <begin position="1"/>
        <end position="33"/>
    </location>
</feature>
<proteinExistence type="predicted"/>
<accession>A0A1T4S3M7</accession>
<reference evidence="3 4" key="1">
    <citation type="submission" date="2017-02" db="EMBL/GenBank/DDBJ databases">
        <authorList>
            <person name="Peterson S.W."/>
        </authorList>
    </citation>
    <scope>NUCLEOTIDE SEQUENCE [LARGE SCALE GENOMIC DNA]</scope>
    <source>
        <strain evidence="3 4">DSM 45154</strain>
    </source>
</reference>
<evidence type="ECO:0000259" key="2">
    <source>
        <dbReference type="SMART" id="SM00052"/>
    </source>
</evidence>
<dbReference type="Gene3D" id="3.20.20.450">
    <property type="entry name" value="EAL domain"/>
    <property type="match status" value="1"/>
</dbReference>
<evidence type="ECO:0000256" key="1">
    <source>
        <dbReference type="SAM" id="MobiDB-lite"/>
    </source>
</evidence>
<evidence type="ECO:0000313" key="4">
    <source>
        <dbReference type="Proteomes" id="UP000190637"/>
    </source>
</evidence>
<dbReference type="STRING" id="1122192.SAMN02745673_03151"/>
<feature type="domain" description="EAL" evidence="2">
    <location>
        <begin position="13"/>
        <end position="247"/>
    </location>
</feature>
<dbReference type="Proteomes" id="UP000190637">
    <property type="component" value="Unassembled WGS sequence"/>
</dbReference>
<sequence>MSAHRNPLHADAAQSAIPAGGNSAIGESNESPPLRPIVDLDSGAVLAIDVIPFPDGAAAGDVPAQAERLARLTRRVAAHETLLPLVLPVPALLVAAGREPFALLEHTLRRAGRRPREVTLMIGPELRDLPRDVLLRGTGYLREMGFRCALGTAQVAPDLLLEAAPFLFRIDPGLVAGVPGDERLTAVVEGLARIGRGSGVFPLAAEVRTAAQAVALRRAGVRLAQGPLFADEGWRPGDRVTPVPEATLDGTAPGLETGPRVAEFVVPAVTLPEEATAEEVLEAFTNDPALNSVILIDHRERPVASLDRARFLLAITGPYGHALHAKRPARRLADTPRTVARGLPALAALRSAGADRDRVYDDVISVNEFGQCMGVVHVSDLIRSLSGN</sequence>